<dbReference type="GO" id="GO:0016682">
    <property type="term" value="F:oxidoreductase activity, acting on diphenols and related substances as donors, oxygen as acceptor"/>
    <property type="evidence" value="ECO:0007669"/>
    <property type="project" value="TreeGrafter"/>
</dbReference>
<evidence type="ECO:0000256" key="6">
    <source>
        <dbReference type="ARBA" id="ARBA00023136"/>
    </source>
</evidence>
<organism evidence="8 9">
    <name type="scientific">Candidatus Finniella inopinata</name>
    <dbReference type="NCBI Taxonomy" id="1696036"/>
    <lineage>
        <taxon>Bacteria</taxon>
        <taxon>Pseudomonadati</taxon>
        <taxon>Pseudomonadota</taxon>
        <taxon>Alphaproteobacteria</taxon>
        <taxon>Holosporales</taxon>
        <taxon>Candidatus Paracaedibacteraceae</taxon>
        <taxon>Candidatus Finniella</taxon>
    </lineage>
</organism>
<feature type="transmembrane region" description="Helical" evidence="7">
    <location>
        <begin position="12"/>
        <end position="42"/>
    </location>
</feature>
<evidence type="ECO:0000256" key="4">
    <source>
        <dbReference type="ARBA" id="ARBA00022692"/>
    </source>
</evidence>
<sequence>MFSFESFLNLPLIWGGLIATAIFLYVLLDGFDLGVGILFPFAPSEACRNKLMNSIAPFWDGNETWLVLGGGGLFAAFPLAYAILMPAFYMPIMVMLLGLIFRGVAFEFRFKATARGRKLWDYAFHFGSLIASFCQGVMLGTFVQGVSVQGRVFSGAGFDWFSPFALMTGAALVFGYALLGATWLVMKTDDQTQKWARSCAKYVAIYVIGFMGLVCVWVPSLNHQICHRWFSMPNLVYLAPIPLLTIWTASTLFQSLARQDEAKPFLMSILLFALGYAGLAVSLWPWVVPYQVSLRQAAAAPESLSLLLVGVVLFLPCVLGYTAYSYYVFRGKSHADSEY</sequence>
<evidence type="ECO:0000256" key="5">
    <source>
        <dbReference type="ARBA" id="ARBA00022989"/>
    </source>
</evidence>
<dbReference type="OrthoDB" id="9776710at2"/>
<dbReference type="PANTHER" id="PTHR43141">
    <property type="entry name" value="CYTOCHROME BD2 SUBUNIT II"/>
    <property type="match status" value="1"/>
</dbReference>
<dbReference type="GO" id="GO:0019646">
    <property type="term" value="P:aerobic electron transport chain"/>
    <property type="evidence" value="ECO:0007669"/>
    <property type="project" value="TreeGrafter"/>
</dbReference>
<dbReference type="PANTHER" id="PTHR43141:SF4">
    <property type="entry name" value="CYTOCHROME BD2 SUBUNIT II"/>
    <property type="match status" value="1"/>
</dbReference>
<feature type="transmembrane region" description="Helical" evidence="7">
    <location>
        <begin position="306"/>
        <end position="329"/>
    </location>
</feature>
<proteinExistence type="inferred from homology"/>
<dbReference type="GO" id="GO:0070069">
    <property type="term" value="C:cytochrome complex"/>
    <property type="evidence" value="ECO:0007669"/>
    <property type="project" value="TreeGrafter"/>
</dbReference>
<dbReference type="InterPro" id="IPR003317">
    <property type="entry name" value="Cyt-d_oxidase_su2"/>
</dbReference>
<dbReference type="EMBL" id="SCFB01000015">
    <property type="protein sequence ID" value="RZI45349.1"/>
    <property type="molecule type" value="Genomic_DNA"/>
</dbReference>
<evidence type="ECO:0000313" key="8">
    <source>
        <dbReference type="EMBL" id="RZI45349.1"/>
    </source>
</evidence>
<accession>A0A4Q7DGX8</accession>
<keyword evidence="9" id="KW-1185">Reference proteome</keyword>
<dbReference type="GO" id="GO:0005886">
    <property type="term" value="C:plasma membrane"/>
    <property type="evidence" value="ECO:0007669"/>
    <property type="project" value="UniProtKB-SubCell"/>
</dbReference>
<dbReference type="Pfam" id="PF02322">
    <property type="entry name" value="Cyt_bd_oxida_II"/>
    <property type="match status" value="1"/>
</dbReference>
<feature type="transmembrane region" description="Helical" evidence="7">
    <location>
        <begin position="89"/>
        <end position="110"/>
    </location>
</feature>
<dbReference type="NCBIfam" id="TIGR00203">
    <property type="entry name" value="cydB"/>
    <property type="match status" value="1"/>
</dbReference>
<evidence type="ECO:0000256" key="7">
    <source>
        <dbReference type="SAM" id="Phobius"/>
    </source>
</evidence>
<comment type="subcellular location">
    <subcellularLocation>
        <location evidence="1">Cell membrane</location>
        <topology evidence="1">Multi-pass membrane protein</topology>
    </subcellularLocation>
</comment>
<feature type="transmembrane region" description="Helical" evidence="7">
    <location>
        <begin position="265"/>
        <end position="286"/>
    </location>
</feature>
<dbReference type="GO" id="GO:0009055">
    <property type="term" value="F:electron transfer activity"/>
    <property type="evidence" value="ECO:0007669"/>
    <property type="project" value="TreeGrafter"/>
</dbReference>
<evidence type="ECO:0000313" key="9">
    <source>
        <dbReference type="Proteomes" id="UP000293550"/>
    </source>
</evidence>
<gene>
    <name evidence="8" type="primary">cydB</name>
    <name evidence="8" type="ORF">EQU50_07415</name>
</gene>
<evidence type="ECO:0000256" key="2">
    <source>
        <dbReference type="ARBA" id="ARBA00007543"/>
    </source>
</evidence>
<dbReference type="RefSeq" id="WP_130154489.1">
    <property type="nucleotide sequence ID" value="NZ_SCFB01000015.1"/>
</dbReference>
<keyword evidence="4 7" id="KW-0812">Transmembrane</keyword>
<feature type="transmembrane region" description="Helical" evidence="7">
    <location>
        <begin position="164"/>
        <end position="186"/>
    </location>
</feature>
<feature type="transmembrane region" description="Helical" evidence="7">
    <location>
        <begin position="122"/>
        <end position="144"/>
    </location>
</feature>
<comment type="similarity">
    <text evidence="2">Belongs to the cytochrome ubiquinol oxidase subunit 2 family.</text>
</comment>
<dbReference type="AlphaFoldDB" id="A0A4Q7DGX8"/>
<feature type="transmembrane region" description="Helical" evidence="7">
    <location>
        <begin position="198"/>
        <end position="220"/>
    </location>
</feature>
<feature type="transmembrane region" description="Helical" evidence="7">
    <location>
        <begin position="235"/>
        <end position="253"/>
    </location>
</feature>
<reference evidence="8 9" key="1">
    <citation type="submission" date="2018-10" db="EMBL/GenBank/DDBJ databases">
        <title>An updated phylogeny of the Alphaproteobacteria reveals that the parasitic Rickettsiales and Holosporales have independent origins.</title>
        <authorList>
            <person name="Munoz-Gomez S.A."/>
            <person name="Hess S."/>
            <person name="Burger G."/>
            <person name="Lang B.F."/>
            <person name="Susko E."/>
            <person name="Slamovits C.H."/>
            <person name="Roger A.J."/>
        </authorList>
    </citation>
    <scope>NUCLEOTIDE SEQUENCE [LARGE SCALE GENOMIC DNA]</scope>
    <source>
        <strain evidence="8">HOLO01</strain>
    </source>
</reference>
<keyword evidence="5 7" id="KW-1133">Transmembrane helix</keyword>
<name>A0A4Q7DGX8_9PROT</name>
<keyword evidence="3" id="KW-1003">Cell membrane</keyword>
<evidence type="ECO:0000256" key="3">
    <source>
        <dbReference type="ARBA" id="ARBA00022475"/>
    </source>
</evidence>
<evidence type="ECO:0000256" key="1">
    <source>
        <dbReference type="ARBA" id="ARBA00004651"/>
    </source>
</evidence>
<comment type="caution">
    <text evidence="8">The sequence shown here is derived from an EMBL/GenBank/DDBJ whole genome shotgun (WGS) entry which is preliminary data.</text>
</comment>
<protein>
    <submittedName>
        <fullName evidence="8">Cytochrome d ubiquinol oxidase subunit II</fullName>
    </submittedName>
</protein>
<dbReference type="PIRSF" id="PIRSF000267">
    <property type="entry name" value="Cyt_oxidse_sub2"/>
    <property type="match status" value="1"/>
</dbReference>
<dbReference type="Proteomes" id="UP000293550">
    <property type="component" value="Unassembled WGS sequence"/>
</dbReference>
<keyword evidence="6 7" id="KW-0472">Membrane</keyword>